<accession>A0AAE1YDH9</accession>
<gene>
    <name evidence="1" type="ORF">Salat_1127200</name>
</gene>
<organism evidence="1 2">
    <name type="scientific">Sesamum alatum</name>
    <dbReference type="NCBI Taxonomy" id="300844"/>
    <lineage>
        <taxon>Eukaryota</taxon>
        <taxon>Viridiplantae</taxon>
        <taxon>Streptophyta</taxon>
        <taxon>Embryophyta</taxon>
        <taxon>Tracheophyta</taxon>
        <taxon>Spermatophyta</taxon>
        <taxon>Magnoliopsida</taxon>
        <taxon>eudicotyledons</taxon>
        <taxon>Gunneridae</taxon>
        <taxon>Pentapetalae</taxon>
        <taxon>asterids</taxon>
        <taxon>lamiids</taxon>
        <taxon>Lamiales</taxon>
        <taxon>Pedaliaceae</taxon>
        <taxon>Sesamum</taxon>
    </lineage>
</organism>
<evidence type="ECO:0000313" key="1">
    <source>
        <dbReference type="EMBL" id="KAK4428276.1"/>
    </source>
</evidence>
<comment type="caution">
    <text evidence="1">The sequence shown here is derived from an EMBL/GenBank/DDBJ whole genome shotgun (WGS) entry which is preliminary data.</text>
</comment>
<dbReference type="EMBL" id="JACGWO010000004">
    <property type="protein sequence ID" value="KAK4428276.1"/>
    <property type="molecule type" value="Genomic_DNA"/>
</dbReference>
<protein>
    <submittedName>
        <fullName evidence="1">Uncharacterized protein</fullName>
    </submittedName>
</protein>
<reference evidence="1" key="2">
    <citation type="journal article" date="2024" name="Plant">
        <title>Genomic evolution and insights into agronomic trait innovations of Sesamum species.</title>
        <authorList>
            <person name="Miao H."/>
            <person name="Wang L."/>
            <person name="Qu L."/>
            <person name="Liu H."/>
            <person name="Sun Y."/>
            <person name="Le M."/>
            <person name="Wang Q."/>
            <person name="Wei S."/>
            <person name="Zheng Y."/>
            <person name="Lin W."/>
            <person name="Duan Y."/>
            <person name="Cao H."/>
            <person name="Xiong S."/>
            <person name="Wang X."/>
            <person name="Wei L."/>
            <person name="Li C."/>
            <person name="Ma Q."/>
            <person name="Ju M."/>
            <person name="Zhao R."/>
            <person name="Li G."/>
            <person name="Mu C."/>
            <person name="Tian Q."/>
            <person name="Mei H."/>
            <person name="Zhang T."/>
            <person name="Gao T."/>
            <person name="Zhang H."/>
        </authorList>
    </citation>
    <scope>NUCLEOTIDE SEQUENCE</scope>
    <source>
        <strain evidence="1">3651</strain>
    </source>
</reference>
<dbReference type="AlphaFoldDB" id="A0AAE1YDH9"/>
<reference evidence="1" key="1">
    <citation type="submission" date="2020-06" db="EMBL/GenBank/DDBJ databases">
        <authorList>
            <person name="Li T."/>
            <person name="Hu X."/>
            <person name="Zhang T."/>
            <person name="Song X."/>
            <person name="Zhang H."/>
            <person name="Dai N."/>
            <person name="Sheng W."/>
            <person name="Hou X."/>
            <person name="Wei L."/>
        </authorList>
    </citation>
    <scope>NUCLEOTIDE SEQUENCE</scope>
    <source>
        <strain evidence="1">3651</strain>
        <tissue evidence="1">Leaf</tissue>
    </source>
</reference>
<sequence length="122" mass="13635">MIDNVMAQSYPYDKISALVVSEFISDPHYSVLDGNPSGNIDGVPMLLSALRLVEALAALAPTALLWLKKLGHLELLLHEKRMTILITMIPSLRNFLKEIGMYLYYKNYDVAPPEAPHKVCPP</sequence>
<dbReference type="Proteomes" id="UP001293254">
    <property type="component" value="Unassembled WGS sequence"/>
</dbReference>
<keyword evidence="2" id="KW-1185">Reference proteome</keyword>
<name>A0AAE1YDH9_9LAMI</name>
<proteinExistence type="predicted"/>
<evidence type="ECO:0000313" key="2">
    <source>
        <dbReference type="Proteomes" id="UP001293254"/>
    </source>
</evidence>